<keyword evidence="3" id="KW-0963">Cytoplasm</keyword>
<dbReference type="Pfam" id="PF00483">
    <property type="entry name" value="NTP_transferase"/>
    <property type="match status" value="1"/>
</dbReference>
<evidence type="ECO:0000256" key="5">
    <source>
        <dbReference type="ARBA" id="ARBA00022801"/>
    </source>
</evidence>
<dbReference type="InterPro" id="IPR029044">
    <property type="entry name" value="Nucleotide-diphossugar_trans"/>
</dbReference>
<evidence type="ECO:0000256" key="3">
    <source>
        <dbReference type="ARBA" id="ARBA00022490"/>
    </source>
</evidence>
<dbReference type="InterPro" id="IPR005835">
    <property type="entry name" value="NTP_transferase_dom"/>
</dbReference>
<accession>A0A369A8D6</accession>
<dbReference type="GO" id="GO:0046872">
    <property type="term" value="F:metal ion binding"/>
    <property type="evidence" value="ECO:0007669"/>
    <property type="project" value="UniProtKB-KW"/>
</dbReference>
<dbReference type="SUPFAM" id="SSF52540">
    <property type="entry name" value="P-loop containing nucleoside triphosphate hydrolases"/>
    <property type="match status" value="1"/>
</dbReference>
<dbReference type="CDD" id="cd07503">
    <property type="entry name" value="HAD_HisB-N"/>
    <property type="match status" value="1"/>
</dbReference>
<dbReference type="InterPro" id="IPR006543">
    <property type="entry name" value="Histidinol-phos"/>
</dbReference>
<dbReference type="Pfam" id="PF13242">
    <property type="entry name" value="Hydrolase_like"/>
    <property type="match status" value="1"/>
</dbReference>
<dbReference type="InterPro" id="IPR027417">
    <property type="entry name" value="P-loop_NTPase"/>
</dbReference>
<dbReference type="InterPro" id="IPR023214">
    <property type="entry name" value="HAD_sf"/>
</dbReference>
<dbReference type="PANTHER" id="PTHR42891">
    <property type="entry name" value="D-GLYCERO-BETA-D-MANNO-HEPTOSE-1,7-BISPHOSPHATE 7-PHOSPHATASE"/>
    <property type="match status" value="1"/>
</dbReference>
<dbReference type="Gene3D" id="3.40.50.1000">
    <property type="entry name" value="HAD superfamily/HAD-like"/>
    <property type="match status" value="1"/>
</dbReference>
<dbReference type="GO" id="GO:0016791">
    <property type="term" value="F:phosphatase activity"/>
    <property type="evidence" value="ECO:0007669"/>
    <property type="project" value="InterPro"/>
</dbReference>
<evidence type="ECO:0000256" key="6">
    <source>
        <dbReference type="ARBA" id="ARBA00023277"/>
    </source>
</evidence>
<protein>
    <recommendedName>
        <fullName evidence="7">D,D-heptose 1,7-bisphosphate phosphatase</fullName>
    </recommendedName>
</protein>
<dbReference type="GO" id="GO:0016301">
    <property type="term" value="F:kinase activity"/>
    <property type="evidence" value="ECO:0007669"/>
    <property type="project" value="InterPro"/>
</dbReference>
<dbReference type="InterPro" id="IPR006083">
    <property type="entry name" value="PRK/URK"/>
</dbReference>
<keyword evidence="4" id="KW-0479">Metal-binding</keyword>
<proteinExistence type="inferred from homology"/>
<dbReference type="NCBIfam" id="TIGR01662">
    <property type="entry name" value="HAD-SF-IIIA"/>
    <property type="match status" value="1"/>
</dbReference>
<evidence type="ECO:0000313" key="10">
    <source>
        <dbReference type="EMBL" id="RCX05579.1"/>
    </source>
</evidence>
<comment type="similarity">
    <text evidence="2">Belongs to the GmhB family.</text>
</comment>
<comment type="subcellular location">
    <subcellularLocation>
        <location evidence="1">Cytoplasm</location>
    </subcellularLocation>
</comment>
<dbReference type="Gene3D" id="3.90.550.10">
    <property type="entry name" value="Spore Coat Polysaccharide Biosynthesis Protein SpsA, Chain A"/>
    <property type="match status" value="1"/>
</dbReference>
<keyword evidence="5" id="KW-0378">Hydrolase</keyword>
<name>A0A369A8D6_9FLAO</name>
<comment type="caution">
    <text evidence="10">The sequence shown here is derived from an EMBL/GenBank/DDBJ whole genome shotgun (WGS) entry which is preliminary data.</text>
</comment>
<evidence type="ECO:0000256" key="2">
    <source>
        <dbReference type="ARBA" id="ARBA00005628"/>
    </source>
</evidence>
<dbReference type="GO" id="GO:0005975">
    <property type="term" value="P:carbohydrate metabolic process"/>
    <property type="evidence" value="ECO:0007669"/>
    <property type="project" value="InterPro"/>
</dbReference>
<dbReference type="NCBIfam" id="TIGR01656">
    <property type="entry name" value="Histidinol-ppas"/>
    <property type="match status" value="1"/>
</dbReference>
<reference evidence="10 11" key="1">
    <citation type="submission" date="2018-07" db="EMBL/GenBank/DDBJ databases">
        <title>Genomic Encyclopedia of Type Strains, Phase IV (KMG-IV): sequencing the most valuable type-strain genomes for metagenomic binning, comparative biology and taxonomic classification.</title>
        <authorList>
            <person name="Goeker M."/>
        </authorList>
    </citation>
    <scope>NUCLEOTIDE SEQUENCE [LARGE SCALE GENOMIC DNA]</scope>
    <source>
        <strain evidence="10 11">DSM 21410</strain>
    </source>
</reference>
<gene>
    <name evidence="10" type="ORF">DES35_101866</name>
</gene>
<dbReference type="InterPro" id="IPR004446">
    <property type="entry name" value="Heptose_bisP_phosphatase"/>
</dbReference>
<dbReference type="GO" id="GO:0005737">
    <property type="term" value="C:cytoplasm"/>
    <property type="evidence" value="ECO:0007669"/>
    <property type="project" value="UniProtKB-SubCell"/>
</dbReference>
<dbReference type="SUPFAM" id="SSF53448">
    <property type="entry name" value="Nucleotide-diphospho-sugar transferases"/>
    <property type="match status" value="1"/>
</dbReference>
<evidence type="ECO:0000256" key="4">
    <source>
        <dbReference type="ARBA" id="ARBA00022723"/>
    </source>
</evidence>
<keyword evidence="11" id="KW-1185">Reference proteome</keyword>
<dbReference type="RefSeq" id="WP_114365884.1">
    <property type="nucleotide sequence ID" value="NZ_BHZF01000001.1"/>
</dbReference>
<feature type="domain" description="Phosphoribulokinase/uridine kinase" evidence="9">
    <location>
        <begin position="452"/>
        <end position="625"/>
    </location>
</feature>
<dbReference type="GO" id="GO:0005524">
    <property type="term" value="F:ATP binding"/>
    <property type="evidence" value="ECO:0007669"/>
    <property type="project" value="InterPro"/>
</dbReference>
<evidence type="ECO:0000259" key="9">
    <source>
        <dbReference type="Pfam" id="PF00485"/>
    </source>
</evidence>
<dbReference type="CDD" id="cd04181">
    <property type="entry name" value="NTP_transferase"/>
    <property type="match status" value="1"/>
</dbReference>
<dbReference type="AlphaFoldDB" id="A0A369A8D6"/>
<dbReference type="EMBL" id="QPJS01000001">
    <property type="protein sequence ID" value="RCX05579.1"/>
    <property type="molecule type" value="Genomic_DNA"/>
</dbReference>
<dbReference type="InterPro" id="IPR036412">
    <property type="entry name" value="HAD-like_sf"/>
</dbReference>
<evidence type="ECO:0000313" key="11">
    <source>
        <dbReference type="Proteomes" id="UP000253517"/>
    </source>
</evidence>
<evidence type="ECO:0000256" key="1">
    <source>
        <dbReference type="ARBA" id="ARBA00004496"/>
    </source>
</evidence>
<dbReference type="Gene3D" id="3.40.50.300">
    <property type="entry name" value="P-loop containing nucleotide triphosphate hydrolases"/>
    <property type="match status" value="1"/>
</dbReference>
<evidence type="ECO:0000259" key="8">
    <source>
        <dbReference type="Pfam" id="PF00483"/>
    </source>
</evidence>
<evidence type="ECO:0000256" key="7">
    <source>
        <dbReference type="ARBA" id="ARBA00031828"/>
    </source>
</evidence>
<keyword evidence="6" id="KW-0119">Carbohydrate metabolism</keyword>
<dbReference type="SUPFAM" id="SSF56784">
    <property type="entry name" value="HAD-like"/>
    <property type="match status" value="1"/>
</dbReference>
<dbReference type="InterPro" id="IPR006549">
    <property type="entry name" value="HAD-SF_hydro_IIIA"/>
</dbReference>
<dbReference type="PANTHER" id="PTHR42891:SF1">
    <property type="entry name" value="D-GLYCERO-BETA-D-MANNO-HEPTOSE-1,7-BISPHOSPHATE 7-PHOSPHATASE"/>
    <property type="match status" value="1"/>
</dbReference>
<dbReference type="Pfam" id="PF00485">
    <property type="entry name" value="PRK"/>
    <property type="match status" value="1"/>
</dbReference>
<organism evidence="10 11">
    <name type="scientific">Schleiferia thermophila</name>
    <dbReference type="NCBI Taxonomy" id="884107"/>
    <lineage>
        <taxon>Bacteria</taxon>
        <taxon>Pseudomonadati</taxon>
        <taxon>Bacteroidota</taxon>
        <taxon>Flavobacteriia</taxon>
        <taxon>Flavobacteriales</taxon>
        <taxon>Schleiferiaceae</taxon>
        <taxon>Schleiferia</taxon>
    </lineage>
</organism>
<dbReference type="Proteomes" id="UP000253517">
    <property type="component" value="Unassembled WGS sequence"/>
</dbReference>
<feature type="domain" description="Nucleotidyl transferase" evidence="8">
    <location>
        <begin position="6"/>
        <end position="233"/>
    </location>
</feature>
<sequence length="628" mass="71329">MVDTAYILCGGKGTRMGEISTQVPKPMLPILGKPVLEHIILQCKINGIYNICLITGHLSQIIEEYFKNGRKWGVEISYFIEKEPLGTTGAFKEMESVLPSVFWILYGDVIFDMDLSKMYGFHIRKKAALTLAAHPNDHPFDSDIVKVDETDRVIEILPKPHSSEILARNLVNAALYLVNKEVITYLPDGRSDWGRRELPRICKSLPVYAWRTTEYIKDMGTPERIQKVTEDVLRGKPAIRNLKNLQKAIFLDRDGVLNEDKDLIKSPDELVVFPFAGESIRQINKSEYLAIVVTNQSVVARGLTDSAGLDKIHAKLDKVLAESEAYLDDLYYCPHHPDSGYEGEIKELKIKCTCRKPSPGMLLAAAEKYNIDLSQSWIIGDRNSDIEAGKAAGCITVGVLTGNGLKNLKTMPDFIFGNLPEAIEYILTKPHHNVLQKLKSLLKNHLKGRPAVIAIAGNTGSGKSTLSNYLQIFFNKEGFKTLKIELDQWILPQSQRGKVHNLYEVYRIDKIQENLRDLIKGKKVMPPGYQRHPTWSIEPPVYLLEPDTDLVILDGIIAFETSKSFKNQRVVKIYCKTSPEKFTYNLIRLNTWKGRTKDEIKSMFDSRKKTEYEKIEILEREADILVEY</sequence>